<dbReference type="Gene3D" id="3.30.1350.10">
    <property type="entry name" value="Thionin-like"/>
    <property type="match status" value="1"/>
</dbReference>
<name>Q43224_TULGE</name>
<dbReference type="PANTHER" id="PTHR33920">
    <property type="entry name" value="THIONIN-2.1-RELATED"/>
    <property type="match status" value="1"/>
</dbReference>
<organism evidence="9">
    <name type="scientific">Tulipa gesneriana</name>
    <name type="common">Garden tulip</name>
    <dbReference type="NCBI Taxonomy" id="13306"/>
    <lineage>
        <taxon>Eukaryota</taxon>
        <taxon>Viridiplantae</taxon>
        <taxon>Streptophyta</taxon>
        <taxon>Embryophyta</taxon>
        <taxon>Tracheophyta</taxon>
        <taxon>Spermatophyta</taxon>
        <taxon>Magnoliopsida</taxon>
        <taxon>Liliopsida</taxon>
        <taxon>Liliales</taxon>
        <taxon>Liliaceae</taxon>
        <taxon>Tulipa</taxon>
    </lineage>
</organism>
<evidence type="ECO:0000256" key="8">
    <source>
        <dbReference type="SAM" id="SignalP"/>
    </source>
</evidence>
<dbReference type="FunFam" id="3.30.1350.10:FF:000001">
    <property type="entry name" value="Hellethionin-D"/>
    <property type="match status" value="1"/>
</dbReference>
<evidence type="ECO:0000256" key="3">
    <source>
        <dbReference type="ARBA" id="ARBA00022525"/>
    </source>
</evidence>
<evidence type="ECO:0000256" key="4">
    <source>
        <dbReference type="ARBA" id="ARBA00022656"/>
    </source>
</evidence>
<evidence type="ECO:0000256" key="1">
    <source>
        <dbReference type="ARBA" id="ARBA00002847"/>
    </source>
</evidence>
<keyword evidence="5" id="KW-0611">Plant defense</keyword>
<keyword evidence="8" id="KW-0732">Signal</keyword>
<dbReference type="PANTHER" id="PTHR33920:SF2">
    <property type="entry name" value="THIONIN-2.1-RELATED"/>
    <property type="match status" value="1"/>
</dbReference>
<evidence type="ECO:0000256" key="7">
    <source>
        <dbReference type="ARBA" id="ARBA00043965"/>
    </source>
</evidence>
<comment type="function">
    <text evidence="1">Thionins are small plant proteins which are toxic to animal cells. They seem to exert their toxic effect at the level of the cell membrane. Their precise function is not known.</text>
</comment>
<dbReference type="SUPFAM" id="SSF57429">
    <property type="entry name" value="Crambin-like"/>
    <property type="match status" value="1"/>
</dbReference>
<dbReference type="AlphaFoldDB" id="Q43224"/>
<dbReference type="InterPro" id="IPR036391">
    <property type="entry name" value="Thionin-like_sf"/>
</dbReference>
<protein>
    <submittedName>
        <fullName evidence="9">Thionin class 1</fullName>
    </submittedName>
</protein>
<feature type="chain" id="PRO_5004231928" evidence="8">
    <location>
        <begin position="19"/>
        <end position="121"/>
    </location>
</feature>
<sequence>MMVVVILGLVVAQTQVEAKSCCRTTAARNCYNVCRLGGTPQTLCARTCDCIHITTGNCPRSHPKLGSASSTSSTTNVDDEALDVVDEVLDVAKEAMKEAVERCNNACSEVCTKGSYAVVTA</sequence>
<dbReference type="Pfam" id="PF00321">
    <property type="entry name" value="Thionin"/>
    <property type="match status" value="1"/>
</dbReference>
<gene>
    <name evidence="9" type="primary">Thi1-1</name>
</gene>
<dbReference type="EMBL" id="X81706">
    <property type="protein sequence ID" value="CAA57350.1"/>
    <property type="molecule type" value="mRNA"/>
</dbReference>
<keyword evidence="6" id="KW-1015">Disulfide bond</keyword>
<dbReference type="GO" id="GO:0005576">
    <property type="term" value="C:extracellular region"/>
    <property type="evidence" value="ECO:0007669"/>
    <property type="project" value="UniProtKB-SubCell"/>
</dbReference>
<dbReference type="GO" id="GO:0006952">
    <property type="term" value="P:defense response"/>
    <property type="evidence" value="ECO:0007669"/>
    <property type="project" value="UniProtKB-KW"/>
</dbReference>
<keyword evidence="4" id="KW-0800">Toxin</keyword>
<keyword evidence="3" id="KW-0964">Secreted</keyword>
<evidence type="ECO:0000256" key="6">
    <source>
        <dbReference type="ARBA" id="ARBA00023157"/>
    </source>
</evidence>
<feature type="signal peptide" evidence="8">
    <location>
        <begin position="1"/>
        <end position="18"/>
    </location>
</feature>
<reference evidence="9" key="1">
    <citation type="submission" date="1994-09" db="EMBL/GenBank/DDBJ databases">
        <authorList>
            <person name="Luyten R.M.J.M."/>
            <person name="Balk P.A."/>
            <person name="de Boer A.D."/>
        </authorList>
    </citation>
    <scope>NUCLEOTIDE SEQUENCE</scope>
</reference>
<comment type="similarity">
    <text evidence="7">Belongs to the plant thionin (TC 1.C.44) family. 4 C-C subfamily.</text>
</comment>
<dbReference type="PROSITE" id="PS00271">
    <property type="entry name" value="THIONIN"/>
    <property type="match status" value="1"/>
</dbReference>
<dbReference type="GO" id="GO:0090729">
    <property type="term" value="F:toxin activity"/>
    <property type="evidence" value="ECO:0007669"/>
    <property type="project" value="UniProtKB-KW"/>
</dbReference>
<proteinExistence type="evidence at transcript level"/>
<accession>Q43224</accession>
<evidence type="ECO:0000256" key="5">
    <source>
        <dbReference type="ARBA" id="ARBA00022821"/>
    </source>
</evidence>
<dbReference type="PRINTS" id="PR00287">
    <property type="entry name" value="THIONIN"/>
</dbReference>
<evidence type="ECO:0000313" key="9">
    <source>
        <dbReference type="EMBL" id="CAA57350.1"/>
    </source>
</evidence>
<comment type="subcellular location">
    <subcellularLocation>
        <location evidence="2">Secreted</location>
    </subcellularLocation>
</comment>
<evidence type="ECO:0000256" key="2">
    <source>
        <dbReference type="ARBA" id="ARBA00004613"/>
    </source>
</evidence>
<dbReference type="InterPro" id="IPR001010">
    <property type="entry name" value="Thionin"/>
</dbReference>